<keyword evidence="1" id="KW-0812">Transmembrane</keyword>
<dbReference type="HOGENOM" id="CLU_133627_0_0_9"/>
<name>E0NLD8_9FIRM</name>
<proteinExistence type="predicted"/>
<reference evidence="2 3" key="1">
    <citation type="submission" date="2010-07" db="EMBL/GenBank/DDBJ databases">
        <authorList>
            <person name="Muzny D."/>
            <person name="Qin X."/>
            <person name="Deng J."/>
            <person name="Jiang H."/>
            <person name="Liu Y."/>
            <person name="Qu J."/>
            <person name="Song X.-Z."/>
            <person name="Zhang L."/>
            <person name="Thornton R."/>
            <person name="Coyle M."/>
            <person name="Francisco L."/>
            <person name="Jackson L."/>
            <person name="Javaid M."/>
            <person name="Korchina V."/>
            <person name="Kovar C."/>
            <person name="Mata R."/>
            <person name="Mathew T."/>
            <person name="Ngo R."/>
            <person name="Nguyen L."/>
            <person name="Nguyen N."/>
            <person name="Okwuonu G."/>
            <person name="Ongeri F."/>
            <person name="Pham C."/>
            <person name="Simmons D."/>
            <person name="Wilczek-Boney K."/>
            <person name="Hale W."/>
            <person name="Jakkamsetti A."/>
            <person name="Pham P."/>
            <person name="Ruth R."/>
            <person name="San Lucas F."/>
            <person name="Warren J."/>
            <person name="Zhang J."/>
            <person name="Zhao Z."/>
            <person name="Zhou C."/>
            <person name="Zhu D."/>
            <person name="Lee S."/>
            <person name="Bess C."/>
            <person name="Blankenburg K."/>
            <person name="Forbes L."/>
            <person name="Fu Q."/>
            <person name="Gubbala S."/>
            <person name="Hirani K."/>
            <person name="Jayaseelan J.C."/>
            <person name="Lara F."/>
            <person name="Munidasa M."/>
            <person name="Palculict T."/>
            <person name="Patil S."/>
            <person name="Pu L.-L."/>
            <person name="Saada N."/>
            <person name="Tang L."/>
            <person name="Weissenberger G."/>
            <person name="Zhu Y."/>
            <person name="Hemphill L."/>
            <person name="Shang Y."/>
            <person name="Youmans B."/>
            <person name="Ayvaz T."/>
            <person name="Ross M."/>
            <person name="Santibanez J."/>
            <person name="Aqrawi P."/>
            <person name="Gross S."/>
            <person name="Joshi V."/>
            <person name="Fowler G."/>
            <person name="Nazareth L."/>
            <person name="Reid J."/>
            <person name="Worley K."/>
            <person name="Petrosino J."/>
            <person name="Highlander S."/>
            <person name="Gibbs R."/>
        </authorList>
    </citation>
    <scope>NUCLEOTIDE SEQUENCE [LARGE SCALE GENOMIC DNA]</scope>
    <source>
        <strain evidence="2 3">ATCC BAA-1640</strain>
    </source>
</reference>
<dbReference type="RefSeq" id="WP_008901791.1">
    <property type="nucleotide sequence ID" value="NZ_GL397071.1"/>
</dbReference>
<evidence type="ECO:0008006" key="4">
    <source>
        <dbReference type="Google" id="ProtNLM"/>
    </source>
</evidence>
<keyword evidence="1" id="KW-1133">Transmembrane helix</keyword>
<organism evidence="2 3">
    <name type="scientific">Peptoniphilus duerdenii ATCC BAA-1640</name>
    <dbReference type="NCBI Taxonomy" id="862517"/>
    <lineage>
        <taxon>Bacteria</taxon>
        <taxon>Bacillati</taxon>
        <taxon>Bacillota</taxon>
        <taxon>Tissierellia</taxon>
        <taxon>Tissierellales</taxon>
        <taxon>Peptoniphilaceae</taxon>
        <taxon>Peptoniphilus</taxon>
    </lineage>
</organism>
<dbReference type="STRING" id="862517.HMPREF9225_0977"/>
<protein>
    <recommendedName>
        <fullName evidence="4">MJ0042 family finger-like domain protein</fullName>
    </recommendedName>
</protein>
<comment type="caution">
    <text evidence="2">The sequence shown here is derived from an EMBL/GenBank/DDBJ whole genome shotgun (WGS) entry which is preliminary data.</text>
</comment>
<gene>
    <name evidence="2" type="ORF">HMPREF9225_0977</name>
</gene>
<keyword evidence="3" id="KW-1185">Reference proteome</keyword>
<dbReference type="EMBL" id="AEEH01000039">
    <property type="protein sequence ID" value="EFM25328.1"/>
    <property type="molecule type" value="Genomic_DNA"/>
</dbReference>
<dbReference type="eggNOG" id="COG4416">
    <property type="taxonomic scope" value="Bacteria"/>
</dbReference>
<feature type="transmembrane region" description="Helical" evidence="1">
    <location>
        <begin position="12"/>
        <end position="33"/>
    </location>
</feature>
<evidence type="ECO:0000313" key="3">
    <source>
        <dbReference type="Proteomes" id="UP000003280"/>
    </source>
</evidence>
<evidence type="ECO:0000313" key="2">
    <source>
        <dbReference type="EMBL" id="EFM25328.1"/>
    </source>
</evidence>
<dbReference type="AlphaFoldDB" id="E0NLD8"/>
<dbReference type="Proteomes" id="UP000003280">
    <property type="component" value="Unassembled WGS sequence"/>
</dbReference>
<sequence>MKKLKEIMQGRNGVDELNIFLITNALIFKILAYTTHVRLFDMFSVTFLIYSLIRAFSKNIYVRRIENDKIVSVVNKIKRNYKRNLTQFKNRKEYKYIKCDNCHQKMRVPRGKGKIKVTCPKCKYQMEVRS</sequence>
<dbReference type="OrthoDB" id="3174166at2"/>
<evidence type="ECO:0000256" key="1">
    <source>
        <dbReference type="SAM" id="Phobius"/>
    </source>
</evidence>
<keyword evidence="1" id="KW-0472">Membrane</keyword>
<accession>E0NLD8</accession>